<evidence type="ECO:0008006" key="3">
    <source>
        <dbReference type="Google" id="ProtNLM"/>
    </source>
</evidence>
<gene>
    <name evidence="2" type="ORF">SHKM778_76040</name>
</gene>
<organism evidence="2">
    <name type="scientific">Streptomyces haneummycinicus</name>
    <dbReference type="NCBI Taxonomy" id="3074435"/>
    <lineage>
        <taxon>Bacteria</taxon>
        <taxon>Bacillati</taxon>
        <taxon>Actinomycetota</taxon>
        <taxon>Actinomycetes</taxon>
        <taxon>Kitasatosporales</taxon>
        <taxon>Streptomycetaceae</taxon>
        <taxon>Streptomyces</taxon>
    </lineage>
</organism>
<feature type="region of interest" description="Disordered" evidence="1">
    <location>
        <begin position="124"/>
        <end position="158"/>
    </location>
</feature>
<evidence type="ECO:0000313" key="2">
    <source>
        <dbReference type="EMBL" id="BFO21216.1"/>
    </source>
</evidence>
<proteinExistence type="predicted"/>
<name>A0AAT9HUL8_9ACTN</name>
<evidence type="ECO:0000256" key="1">
    <source>
        <dbReference type="SAM" id="MobiDB-lite"/>
    </source>
</evidence>
<dbReference type="EMBL" id="AP035768">
    <property type="protein sequence ID" value="BFO21216.1"/>
    <property type="molecule type" value="Genomic_DNA"/>
</dbReference>
<sequence length="158" mass="15653">MVAALVSGVGAEARCPWAVVEEAEAPVPVEQGYVDAVGARLGVQVGQVGAAGRVAGGDAVLELVEQYGAAARGEQMPDGDGVDGGQPCVGMPQILRIVGPRGPVGGRQPSGEAPGVHLGAEVGAGAQDDVQPLLGGGVQEQPQVPHTGEVVPAGRGEW</sequence>
<accession>A0AAT9HUL8</accession>
<dbReference type="AlphaFoldDB" id="A0AAT9HUL8"/>
<protein>
    <recommendedName>
        <fullName evidence="3">Secreted protein</fullName>
    </recommendedName>
</protein>
<reference evidence="2" key="1">
    <citation type="submission" date="2024-06" db="EMBL/GenBank/DDBJ databases">
        <authorList>
            <consortium name="consrtm"/>
            <person name="Uemura M."/>
            <person name="Terahara T."/>
        </authorList>
    </citation>
    <scope>NUCLEOTIDE SEQUENCE</scope>
    <source>
        <strain evidence="2">KM77-8</strain>
    </source>
</reference>
<reference evidence="2" key="2">
    <citation type="submission" date="2024-07" db="EMBL/GenBank/DDBJ databases">
        <title>Streptomyces haneummycinica sp. nov., a new antibiotic-producing actinobacterium isolated from marine sediment.</title>
        <authorList>
            <person name="Uemura M."/>
            <person name="Hamada M."/>
            <person name="Hirano S."/>
            <person name="Kobayashi K."/>
            <person name="Ohshiro T."/>
            <person name="Kobayashi T."/>
            <person name="Terahara T."/>
        </authorList>
    </citation>
    <scope>NUCLEOTIDE SEQUENCE</scope>
    <source>
        <strain evidence="2">KM77-8</strain>
    </source>
</reference>